<dbReference type="GO" id="GO:0005975">
    <property type="term" value="P:carbohydrate metabolic process"/>
    <property type="evidence" value="ECO:0007669"/>
    <property type="project" value="InterPro"/>
</dbReference>
<evidence type="ECO:0000256" key="3">
    <source>
        <dbReference type="SAM" id="SignalP"/>
    </source>
</evidence>
<keyword evidence="5" id="KW-1185">Reference proteome</keyword>
<organism evidence="4 5">
    <name type="scientific">Dichanthelium oligosanthes</name>
    <dbReference type="NCBI Taxonomy" id="888268"/>
    <lineage>
        <taxon>Eukaryota</taxon>
        <taxon>Viridiplantae</taxon>
        <taxon>Streptophyta</taxon>
        <taxon>Embryophyta</taxon>
        <taxon>Tracheophyta</taxon>
        <taxon>Spermatophyta</taxon>
        <taxon>Magnoliopsida</taxon>
        <taxon>Liliopsida</taxon>
        <taxon>Poales</taxon>
        <taxon>Poaceae</taxon>
        <taxon>PACMAD clade</taxon>
        <taxon>Panicoideae</taxon>
        <taxon>Panicodae</taxon>
        <taxon>Paniceae</taxon>
        <taxon>Dichantheliinae</taxon>
        <taxon>Dichanthelium</taxon>
    </lineage>
</organism>
<name>A0A1E5VCS9_9POAL</name>
<gene>
    <name evidence="4" type="ORF">BAE44_0016033</name>
</gene>
<comment type="similarity">
    <text evidence="1 2">Belongs to the glycosyl hydrolase 1 family.</text>
</comment>
<dbReference type="Proteomes" id="UP000095767">
    <property type="component" value="Unassembled WGS sequence"/>
</dbReference>
<dbReference type="SUPFAM" id="SSF51445">
    <property type="entry name" value="(Trans)glycosidases"/>
    <property type="match status" value="2"/>
</dbReference>
<feature type="signal peptide" evidence="3">
    <location>
        <begin position="1"/>
        <end position="22"/>
    </location>
</feature>
<dbReference type="InterPro" id="IPR017853">
    <property type="entry name" value="GH"/>
</dbReference>
<dbReference type="InterPro" id="IPR001360">
    <property type="entry name" value="Glyco_hydro_1"/>
</dbReference>
<keyword evidence="3" id="KW-0732">Signal</keyword>
<evidence type="ECO:0000256" key="1">
    <source>
        <dbReference type="ARBA" id="ARBA00010838"/>
    </source>
</evidence>
<evidence type="ECO:0000313" key="5">
    <source>
        <dbReference type="Proteomes" id="UP000095767"/>
    </source>
</evidence>
<dbReference type="EMBL" id="LWDX02044087">
    <property type="protein sequence ID" value="OEL22949.1"/>
    <property type="molecule type" value="Genomic_DNA"/>
</dbReference>
<feature type="chain" id="PRO_5009188013" evidence="3">
    <location>
        <begin position="23"/>
        <end position="242"/>
    </location>
</feature>
<comment type="caution">
    <text evidence="4">The sequence shown here is derived from an EMBL/GenBank/DDBJ whole genome shotgun (WGS) entry which is preliminary data.</text>
</comment>
<sequence>MAGVVIGIALLLAHELLPCASAVDRAHFPPNFLFGTSTSAYQARTIKDGSNGDAADDHYHRYMEDIELMHSLGVNSYRFSIAWARILPRSFGHVNPNGVAFYNAVIDALLQRDVVSIYKKKYQIGSPGFNSVPYGMEKAVMYFKRRYDNTPMYVTENGYPQASNSSMTAEDFTNDTGRIDYLRGYLTFLASAIRFGLYHVDLETQKRTPKLSAKWYREFLKGSPLKTWLGDGYSEPHQNTDA</sequence>
<proteinExistence type="inferred from homology"/>
<dbReference type="Pfam" id="PF00232">
    <property type="entry name" value="Glyco_hydro_1"/>
    <property type="match status" value="2"/>
</dbReference>
<dbReference type="OrthoDB" id="687841at2759"/>
<dbReference type="PANTHER" id="PTHR10353:SF191">
    <property type="entry name" value="INACTIVE BETA-GLUCOSIDASE 14-RELATED"/>
    <property type="match status" value="1"/>
</dbReference>
<evidence type="ECO:0000256" key="2">
    <source>
        <dbReference type="RuleBase" id="RU003690"/>
    </source>
</evidence>
<reference evidence="4 5" key="1">
    <citation type="submission" date="2016-09" db="EMBL/GenBank/DDBJ databases">
        <title>The draft genome of Dichanthelium oligosanthes: A C3 panicoid grass species.</title>
        <authorList>
            <person name="Studer A.J."/>
            <person name="Schnable J.C."/>
            <person name="Brutnell T.P."/>
        </authorList>
    </citation>
    <scope>NUCLEOTIDE SEQUENCE [LARGE SCALE GENOMIC DNA]</scope>
    <source>
        <strain evidence="5">cv. Kellogg 1175</strain>
        <tissue evidence="4">Leaf</tissue>
    </source>
</reference>
<dbReference type="Gene3D" id="3.20.20.80">
    <property type="entry name" value="Glycosidases"/>
    <property type="match status" value="2"/>
</dbReference>
<dbReference type="PANTHER" id="PTHR10353">
    <property type="entry name" value="GLYCOSYL HYDROLASE"/>
    <property type="match status" value="1"/>
</dbReference>
<evidence type="ECO:0000313" key="4">
    <source>
        <dbReference type="EMBL" id="OEL22949.1"/>
    </source>
</evidence>
<protein>
    <submittedName>
        <fullName evidence="4">Putative inactive beta-glucosidase 14</fullName>
    </submittedName>
</protein>
<dbReference type="STRING" id="888268.A0A1E5VCS9"/>
<dbReference type="GO" id="GO:0008422">
    <property type="term" value="F:beta-glucosidase activity"/>
    <property type="evidence" value="ECO:0007669"/>
    <property type="project" value="TreeGrafter"/>
</dbReference>
<dbReference type="AlphaFoldDB" id="A0A1E5VCS9"/>
<accession>A0A1E5VCS9</accession>